<organism evidence="1 2">
    <name type="scientific">Pleurostoma richardsiae</name>
    <dbReference type="NCBI Taxonomy" id="41990"/>
    <lineage>
        <taxon>Eukaryota</taxon>
        <taxon>Fungi</taxon>
        <taxon>Dikarya</taxon>
        <taxon>Ascomycota</taxon>
        <taxon>Pezizomycotina</taxon>
        <taxon>Sordariomycetes</taxon>
        <taxon>Sordariomycetidae</taxon>
        <taxon>Calosphaeriales</taxon>
        <taxon>Pleurostomataceae</taxon>
        <taxon>Pleurostoma</taxon>
    </lineage>
</organism>
<dbReference type="Gene3D" id="3.40.50.1820">
    <property type="entry name" value="alpha/beta hydrolase"/>
    <property type="match status" value="1"/>
</dbReference>
<name>A0AA38VME4_9PEZI</name>
<accession>A0AA38VME4</accession>
<evidence type="ECO:0000313" key="1">
    <source>
        <dbReference type="EMBL" id="KAJ9141822.1"/>
    </source>
</evidence>
<dbReference type="EMBL" id="JANBVO010000024">
    <property type="protein sequence ID" value="KAJ9141822.1"/>
    <property type="molecule type" value="Genomic_DNA"/>
</dbReference>
<dbReference type="InterPro" id="IPR029058">
    <property type="entry name" value="AB_hydrolase_fold"/>
</dbReference>
<proteinExistence type="predicted"/>
<gene>
    <name evidence="1" type="ORF">NKR23_g7664</name>
</gene>
<dbReference type="SUPFAM" id="SSF53474">
    <property type="entry name" value="alpha/beta-Hydrolases"/>
    <property type="match status" value="1"/>
</dbReference>
<keyword evidence="2" id="KW-1185">Reference proteome</keyword>
<comment type="caution">
    <text evidence="1">The sequence shown here is derived from an EMBL/GenBank/DDBJ whole genome shotgun (WGS) entry which is preliminary data.</text>
</comment>
<dbReference type="Proteomes" id="UP001174694">
    <property type="component" value="Unassembled WGS sequence"/>
</dbReference>
<dbReference type="AlphaFoldDB" id="A0AA38VME4"/>
<evidence type="ECO:0008006" key="3">
    <source>
        <dbReference type="Google" id="ProtNLM"/>
    </source>
</evidence>
<reference evidence="1" key="1">
    <citation type="submission" date="2022-07" db="EMBL/GenBank/DDBJ databases">
        <title>Fungi with potential for degradation of polypropylene.</title>
        <authorList>
            <person name="Gostincar C."/>
        </authorList>
    </citation>
    <scope>NUCLEOTIDE SEQUENCE</scope>
    <source>
        <strain evidence="1">EXF-13308</strain>
    </source>
</reference>
<protein>
    <recommendedName>
        <fullName evidence="3">AB hydrolase-1 domain-containing protein</fullName>
    </recommendedName>
</protein>
<sequence>MGSRYVATFVDYLAESYGLRIVVVDRPGIGGSTNVKPSQRISVWLETVPVLMRELRADHVSILAHSCGVIYALNTVYAMPQILPPSNPVVYLFSPWVPPRYSGVKRLLVASKMPSPLISRLDSVFSFAYRVIAPPANLSSIVVGAISSFFASSPAGFSEGCAAGEGDDEQDDLFRQHMGISVQEDTARTCETMRRVWEADTRGASGEALLSLRKPQAGSWGVCEEYESCPGKLEERVRGHFCHGRAETCEAWSASSKAHIERPHLVISVLWAETDRMIGKDGASYFDKCFKDFSATSGADCCLLYRSETVPDTDHESVCLPPYGAFPKVCEEIAAKA</sequence>
<evidence type="ECO:0000313" key="2">
    <source>
        <dbReference type="Proteomes" id="UP001174694"/>
    </source>
</evidence>